<dbReference type="GO" id="GO:0031177">
    <property type="term" value="F:phosphopantetheine binding"/>
    <property type="evidence" value="ECO:0007669"/>
    <property type="project" value="InterPro"/>
</dbReference>
<dbReference type="PROSITE" id="PS00455">
    <property type="entry name" value="AMP_BINDING"/>
    <property type="match status" value="1"/>
</dbReference>
<evidence type="ECO:0000256" key="2">
    <source>
        <dbReference type="ARBA" id="ARBA00022450"/>
    </source>
</evidence>
<dbReference type="Gene3D" id="3.30.559.10">
    <property type="entry name" value="Chloramphenicol acetyltransferase-like domain"/>
    <property type="match status" value="4"/>
</dbReference>
<dbReference type="STRING" id="660025.F9FMZ9"/>
<dbReference type="Gene3D" id="3.30.300.30">
    <property type="match status" value="3"/>
</dbReference>
<dbReference type="InterPro" id="IPR000873">
    <property type="entry name" value="AMP-dep_synth/lig_dom"/>
</dbReference>
<sequence length="3852" mass="422587">MSTSPELYISYLAILKGGLAFSPLPMDAPLERIRELIQDIMPPVVLGIGGKPDEWASQGIQTTWIDATEISRWKTLCNQDMSGEDSESSFQPLTIATGALAYLLFTSGSTGKTKGVQISHLAATCSIASHSTAIALPDRNDGCFRWFQFAAPTFDPSIMEIFVTLSNGGALCAAPRELTLTDLEGTINEAQATIMMATPSLAALLRPSHLQTLRSLWCMGEKLNRTVIDNFGMQSPDTPYTLANFYGPTEAAINCTVLVPVEYLVRGSIIGEAIPTCSLFVLDHKSQMHRPEETAKAYVSSAEYGRLYRTGDMARIVWDMSGRQLIEFLGAISLDQAKLSGRRVELGEIESVLSTVPGVIELVAAITKVSDAREGSEQIVACIVANTQSSDERQRLVDTCCHNSDKFLPAYMRPPRYIFLDNQSFNSSSETHCLPTTMDELDPHCDSLQSSTQTLLMVAIGEAVGEPSSAISPETSLASVGLDSLGAVRLLQKLRDHSINGLEVGDVLQSGTIKGLVAKVALASQPRNLDSKSLLYEPQLHKVLGSFAERNLSSCAERLGVREDQIQTVLPTTATQSGMLASFLRSSNKTIGSTPAYFYHSVMLIRDGIDIGELKQAWDTVMSSYDSFRTVFCHLDDGMSPFAQCILKPRDEFVKPAWSTYSVGLGHRDYNATVERACRNAETQIDIGTNASHISLVSSETQSTVVLSMFHGIFDGGSLQILLQDVTESYAGRPNKHLEDHSPVAFPSLTPYRPSSSPKTYMVEVNSHIGCRELKAACKSMGVTPLSVLQAAWASIMLGYSGTPEQDILIGSVVSGRLDPRTENCIGPTFITIPIRLKLDDGKSEWTNRSIAESLLSSNTAALSHLQPRLGSVVTEDGRLPYDRLLAYQDFNVGYASEGLWTSIHHPPMANDFKAMVEAWPGCDSRLVLRATFNDECMHCDAAELMLLIRLYDPESQDLPPHTLMHSQFEAHAKSKPDGHALVFRGNLLDEDSPADVYWTYAELNAKAQSLAAYIVSILGPLTGTVVPIHIEKNPALYVAILGTLKAGGAWCPIDVFSPAQRRHELIVRTEGQLVLVSSVDSIPMGEALPSGIIPIDVFPFTRESERDMDARASDAPITDPTNVAYMIWTSGTAGAPEGVPINHSSAYTSINPLIEAIPGTRDGQPVRCLQFSQPTFDVSTQDYFFTWNSGGVLISAPLAVMLGSFVELANVTGATHAHLTPTFSAGLQRSSFQTLQTITMIGEKLPQPVADDSGQDMRAFNTYGPAEATIVSTLREFGNQHKNIKSGNIGWPLKSVSVFVTRDKKFVMKHAVGELALGGPQLSPGYLKQPETNKEKYMWNEEANDTLYYTGDLVRMLSDGSLEYLSRTDDLVKLGGIRVELTFIAAPQAAQTGDAVPTILLNDTAIGIARAAIREASITLPDHMKPSNFIVVPSIPKTQSAKADRRALQALLRSLGIDSISAIRLVSRLNEAGYSLPVVDVLQCETVRDLVLVASSWSKASQARNLLDLEQFNREWQREVSALIPGSFFVCPTRAIQQSFLGETLTTSEMYWSHHSFSLHSDVDIDKLKQAWATQELSTELASKNCRTPGPTSVKLLPESTMSHHDHGRFQERTMIFSIHHVLYDGTSLGYIMNDVCCAYGADAPNRPQLRNALSLLLPSKKASLDAQEFWEQELSDYADFDVPSWPDLTGERTSPERGNIRRFITETVPLSVPTAQLEAKTAELGVSSVASVVRAAFGHVLLSYLGSSGVVFAETLSDHLMAASAGTIWDAKVDDFGLSVEHPKALNVFREPDGTVILEASSLNTIMGSKQLAIFTRQIDALVGAMLYNPDVPLKSLPSYIEKGLLSISALSPSDAVKESANMSPVDWVETTTGQHPECTAVEETLSITAAFDEQPSMSYGELNASANRVAAYLNHCGIKNRAVALCSQRSLASYPVLVGIMESGCSCLPIDQGLPDDRKAFLIEDGDAPILFTETAFASTFQGAPSECRIACIDEPSVQQEFLAFSSENSTYVTNPEDTAYILYTSGSTGKPKGVMISRANLSSFIESLSEFVCRIAPATLELGGKGRWLGQASPAFDPHIAEMFFSWRHGMTASTGARPLLMDDLRLTLDKLEITHAGFVPTLLDQADIRPEHCPSLRLLSVGGEKISQRVLDTWGSSSQVTGELCFTRDLVGKGYLNRPDAKGFVIGPDQEKMYRTGDVGRRMADGSIENLRRGDDQTKIRGQRLELGEVPEVLRTSSRASIDVVTLIAKHPGLARLGSQRFNAKNPLSIIPADIGTLCKDPQDTCRQKLPSYMVPEIVLPVNRIPFAAMSDKVNSKLLQELFASLPLSDVFRGNEAAHDGLNKDRELTANEEAVADAICQTLAIDQSVIYPQTNIFEISIDSLSAINLSVRLRHIGLSASVALVMSNPGVEQLARLPWTTNPPSVVVSSSEVQSRLSNLESQFLESQTPNMNELPVASVRPCLPLQEGLVARSINSNSGLYVNHILSKMNPSADPVRLQYAWQDTIKETEILRTAFVPLQSGIVQVVLKPNYSGDWAEGQYDDLEVAMAHFQSRQNVIGRDITNNMMSIPPLRIEHVVTTVSRQPLALSISIHHGLYDGVSLNMLLQDFAARYLPDMAPPKRGSPEAFIKHVYSQNIETSESYWRQTLAGCRPTILKKPVSDPTRHVHSTMLWPSLPELESCAARLKSTLSSLAQAAFALTLADAVSASDVTYGVVLSGRVLPVAGANSVLLPCIATIPARLNMENLSSVEDVVKHVHKGDSEALDYQHTSLRHIQRWIKAEGPIFDCLFSFTKSAPGQSHGLWEEMESSMFSEYPLALEVEADEKNKRVLLTCGFTSSFGQTDDAQDIMEKLNLILSALVSNPSISLNSLNLSWSSATAITETKKDWGGRPWSNLEVEICDLVKRFSGLEGQQISRNTSFLSLGLDSKTAAEVPSPPRSNYDDDILLNEFTCQVERLSSDDTVESVFKCSPLQTAMITQTIESKGIVYVHPHIARLTESTVVDRLKEAYRLVAMAKDILRTSFHPLPELEMDYYWVVAVHSDSPPSWQEISVPPGTNIAQAVMQLVRLDTQSAFSTPPIQPVIVSEGEESLLVIIMHHALYDGASLPFIFNDLASAYQVISLPMRPPFATAVRSLSQDQTEACQFWTSTFEGYEAKPLPSSSHQQLCSEMFYSEAKVELDMTEILERCKEMEVTVQSVTILAYAKVLATLTEKRDVAFGQALAGRSSLGLEAEHVVGPLFNTVAKRVTLDPKFISNRNKVQIIQKFTTEAQTHEHAPLHEVQKSLRCKGVLSAATLVDTLFVVQKSVRALQDDLMDSKIWMPYVTDDYIPKSEYRMTTEVEQTDKAITVRASCQGEFMAKRDLNRTLKDFSQAFCDIIQHPLRCVTIFPDELQSLPLSFGSSSDSAVSVISTPGPSHEPVIQDILSKVSKVSIEAIQPDTNIFSIGLDSLSAIRVASMCRAASFKAGVSDMLQGNTLRGICLRIHDMPQENTNRLERMWPQRRDISGHNLGGKSRESRHSSGMRGCVEAVILEDTALKPTSRPDFASFIEFTLRSLEDLDEATYWRSAIGHSVPTLIKPSDGVKVKYEMSQKNGRLFVGAWQAVKDFSHLDRVCRSSNVSFQSILILAVFRILARDTGLPSPTLGLYQTGRSAAFNNIDHMTGPCLNVTPLTIKNVFRKGEAKSLQVGEKARSIQATLAERVPYEQSSLRDILKSWREGTEYTSLHLFNVWLNLLWMQPISQAAETNPESNQLKGLLEHLPIGVPTDFIPSGPFYDKDSSGTSISKLDISYLPKENVYIDVAPDILTDTIGFGVRVQRRLMDKEEARNLVERIGKKITALVQGLE</sequence>
<dbReference type="FunFam" id="3.30.300.30:FF:000033">
    <property type="entry name" value="Nonribosomal siderophore peptide synthase SidC"/>
    <property type="match status" value="1"/>
</dbReference>
<comment type="similarity">
    <text evidence="5">Belongs to the NRP synthetase family.</text>
</comment>
<dbReference type="Gene3D" id="1.10.1200.10">
    <property type="entry name" value="ACP-like"/>
    <property type="match status" value="4"/>
</dbReference>
<dbReference type="PANTHER" id="PTHR45527">
    <property type="entry name" value="NONRIBOSOMAL PEPTIDE SYNTHETASE"/>
    <property type="match status" value="1"/>
</dbReference>
<dbReference type="Pfam" id="PF00550">
    <property type="entry name" value="PP-binding"/>
    <property type="match status" value="4"/>
</dbReference>
<dbReference type="GO" id="GO:0016874">
    <property type="term" value="F:ligase activity"/>
    <property type="evidence" value="ECO:0007669"/>
    <property type="project" value="UniProtKB-KW"/>
</dbReference>
<name>F9FMZ9_FUSOF</name>
<accession>F9FMZ9</accession>
<keyword evidence="2" id="KW-0596">Phosphopantetheine</keyword>
<evidence type="ECO:0000256" key="3">
    <source>
        <dbReference type="ARBA" id="ARBA00022553"/>
    </source>
</evidence>
<dbReference type="OrthoDB" id="416786at2759"/>
<feature type="domain" description="Carrier" evidence="6">
    <location>
        <begin position="3422"/>
        <end position="3495"/>
    </location>
</feature>
<dbReference type="PANTHER" id="PTHR45527:SF2">
    <property type="entry name" value="FERRICROCIN SYNTHETASE (NONRIBOSOMAL PEPTIDE SIDEROPHORE SYNTHASE ) (EUROFUNG)"/>
    <property type="match status" value="1"/>
</dbReference>
<evidence type="ECO:0000313" key="7">
    <source>
        <dbReference type="EMBL" id="EGU81709.1"/>
    </source>
</evidence>
<organism evidence="7">
    <name type="scientific">Fusarium oxysporum (strain Fo5176)</name>
    <name type="common">Fusarium vascular wilt</name>
    <dbReference type="NCBI Taxonomy" id="660025"/>
    <lineage>
        <taxon>Eukaryota</taxon>
        <taxon>Fungi</taxon>
        <taxon>Dikarya</taxon>
        <taxon>Ascomycota</taxon>
        <taxon>Pezizomycotina</taxon>
        <taxon>Sordariomycetes</taxon>
        <taxon>Hypocreomycetidae</taxon>
        <taxon>Hypocreales</taxon>
        <taxon>Nectriaceae</taxon>
        <taxon>Fusarium</taxon>
        <taxon>Fusarium oxysporum species complex</taxon>
    </lineage>
</organism>
<evidence type="ECO:0000256" key="5">
    <source>
        <dbReference type="ARBA" id="ARBA00029454"/>
    </source>
</evidence>
<dbReference type="GO" id="GO:0010106">
    <property type="term" value="P:cellular response to iron ion starvation"/>
    <property type="evidence" value="ECO:0007669"/>
    <property type="project" value="UniProtKB-ARBA"/>
</dbReference>
<dbReference type="Pfam" id="PF00501">
    <property type="entry name" value="AMP-binding"/>
    <property type="match status" value="3"/>
</dbReference>
<evidence type="ECO:0000259" key="6">
    <source>
        <dbReference type="PROSITE" id="PS50075"/>
    </source>
</evidence>
<dbReference type="PROSITE" id="PS00012">
    <property type="entry name" value="PHOSPHOPANTETHEINE"/>
    <property type="match status" value="2"/>
</dbReference>
<dbReference type="InterPro" id="IPR023213">
    <property type="entry name" value="CAT-like_dom_sf"/>
</dbReference>
<dbReference type="PaxDb" id="5507-FOXG_17713P0"/>
<reference evidence="7" key="1">
    <citation type="journal article" date="2012" name="Mol. Plant Microbe Interact.">
        <title>A highly conserved effector in Fusarium oxysporum is required for full virulence on Arabidopsis.</title>
        <authorList>
            <person name="Thatcher L.F."/>
            <person name="Gardiner D.M."/>
            <person name="Kazan K."/>
            <person name="Manners J."/>
        </authorList>
    </citation>
    <scope>NUCLEOTIDE SEQUENCE [LARGE SCALE GENOMIC DNA]</scope>
    <source>
        <strain evidence="7">Fo5176</strain>
    </source>
</reference>
<dbReference type="GO" id="GO:0005737">
    <property type="term" value="C:cytoplasm"/>
    <property type="evidence" value="ECO:0007669"/>
    <property type="project" value="TreeGrafter"/>
</dbReference>
<evidence type="ECO:0000256" key="1">
    <source>
        <dbReference type="ARBA" id="ARBA00004924"/>
    </source>
</evidence>
<comment type="pathway">
    <text evidence="1">Siderophore biosynthesis.</text>
</comment>
<feature type="domain" description="Carrier" evidence="6">
    <location>
        <begin position="447"/>
        <end position="524"/>
    </location>
</feature>
<evidence type="ECO:0000256" key="4">
    <source>
        <dbReference type="ARBA" id="ARBA00022598"/>
    </source>
</evidence>
<dbReference type="InterPro" id="IPR020806">
    <property type="entry name" value="PKS_PP-bd"/>
</dbReference>
<dbReference type="FunFam" id="3.30.559.30:FF:000014">
    <property type="entry name" value="Nonribosomal siderophore peptide synthase SidC"/>
    <property type="match status" value="1"/>
</dbReference>
<dbReference type="EMBL" id="AFQF01002297">
    <property type="protein sequence ID" value="EGU81709.1"/>
    <property type="molecule type" value="Genomic_DNA"/>
</dbReference>
<keyword evidence="3" id="KW-0597">Phosphoprotein</keyword>
<comment type="caution">
    <text evidence="7">The sequence shown here is derived from an EMBL/GenBank/DDBJ whole genome shotgun (WGS) entry which is preliminary data.</text>
</comment>
<keyword evidence="4" id="KW-0436">Ligase</keyword>
<dbReference type="InterPro" id="IPR045851">
    <property type="entry name" value="AMP-bd_C_sf"/>
</dbReference>
<dbReference type="SUPFAM" id="SSF47336">
    <property type="entry name" value="ACP-like"/>
    <property type="match status" value="4"/>
</dbReference>
<dbReference type="InterPro" id="IPR001242">
    <property type="entry name" value="Condensation_dom"/>
</dbReference>
<proteinExistence type="inferred from homology"/>
<dbReference type="Pfam" id="PF00668">
    <property type="entry name" value="Condensation"/>
    <property type="match status" value="3"/>
</dbReference>
<feature type="domain" description="Carrier" evidence="6">
    <location>
        <begin position="2351"/>
        <end position="2427"/>
    </location>
</feature>
<dbReference type="InterPro" id="IPR006162">
    <property type="entry name" value="Ppantetheine_attach_site"/>
</dbReference>
<dbReference type="InterPro" id="IPR042099">
    <property type="entry name" value="ANL_N_sf"/>
</dbReference>
<dbReference type="InterPro" id="IPR036736">
    <property type="entry name" value="ACP-like_sf"/>
</dbReference>
<dbReference type="Gene3D" id="3.30.559.30">
    <property type="entry name" value="Nonribosomal peptide synthetase, condensation domain"/>
    <property type="match status" value="5"/>
</dbReference>
<dbReference type="GO" id="GO:0043041">
    <property type="term" value="P:amino acid activation for nonribosomal peptide biosynthetic process"/>
    <property type="evidence" value="ECO:0007669"/>
    <property type="project" value="TreeGrafter"/>
</dbReference>
<dbReference type="Gene3D" id="3.40.50.12780">
    <property type="entry name" value="N-terminal domain of ligase-like"/>
    <property type="match status" value="4"/>
</dbReference>
<dbReference type="GO" id="GO:0031169">
    <property type="term" value="P:ferrichrome biosynthetic process"/>
    <property type="evidence" value="ECO:0007669"/>
    <property type="project" value="UniProtKB-ARBA"/>
</dbReference>
<dbReference type="PROSITE" id="PS50075">
    <property type="entry name" value="CARRIER"/>
    <property type="match status" value="3"/>
</dbReference>
<gene>
    <name evidence="7" type="ORF">FOXB_07779</name>
</gene>
<dbReference type="InterPro" id="IPR009081">
    <property type="entry name" value="PP-bd_ACP"/>
</dbReference>
<dbReference type="SMART" id="SM00823">
    <property type="entry name" value="PKS_PP"/>
    <property type="match status" value="2"/>
</dbReference>
<dbReference type="SUPFAM" id="SSF56801">
    <property type="entry name" value="Acetyl-CoA synthetase-like"/>
    <property type="match status" value="3"/>
</dbReference>
<dbReference type="FunFam" id="3.40.50.12780:FF:000024">
    <property type="entry name" value="Nonribosomal siderophore peptide synthase SidC"/>
    <property type="match status" value="1"/>
</dbReference>
<dbReference type="InterPro" id="IPR020845">
    <property type="entry name" value="AMP-binding_CS"/>
</dbReference>
<dbReference type="SUPFAM" id="SSF52777">
    <property type="entry name" value="CoA-dependent acyltransferases"/>
    <property type="match status" value="8"/>
</dbReference>
<dbReference type="CDD" id="cd19542">
    <property type="entry name" value="CT_NRPS-like"/>
    <property type="match status" value="2"/>
</dbReference>
<protein>
    <recommendedName>
        <fullName evidence="6">Carrier domain-containing protein</fullName>
    </recommendedName>
</protein>